<evidence type="ECO:0000259" key="1">
    <source>
        <dbReference type="PROSITE" id="PS51725"/>
    </source>
</evidence>
<evidence type="ECO:0000313" key="2">
    <source>
        <dbReference type="EMBL" id="AFC23040.1"/>
    </source>
</evidence>
<dbReference type="Gene3D" id="3.30.70.100">
    <property type="match status" value="1"/>
</dbReference>
<proteinExistence type="predicted"/>
<reference evidence="2 3" key="1">
    <citation type="journal article" date="2012" name="Stand. Genomic Sci.">
        <title>Complete genome sequencing and analysis of Saprospira grandis str. Lewin, a predatory marine bacterium.</title>
        <authorList>
            <person name="Saw J.H."/>
            <person name="Yuryev A."/>
            <person name="Kanbe M."/>
            <person name="Hou S."/>
            <person name="Young A.G."/>
            <person name="Aizawa S."/>
            <person name="Alam M."/>
        </authorList>
    </citation>
    <scope>NUCLEOTIDE SEQUENCE [LARGE SCALE GENOMIC DNA]</scope>
    <source>
        <strain evidence="2 3">Lewin</strain>
    </source>
</reference>
<dbReference type="GO" id="GO:0004497">
    <property type="term" value="F:monooxygenase activity"/>
    <property type="evidence" value="ECO:0007669"/>
    <property type="project" value="UniProtKB-KW"/>
</dbReference>
<dbReference type="Proteomes" id="UP000007519">
    <property type="component" value="Chromosome"/>
</dbReference>
<evidence type="ECO:0000313" key="3">
    <source>
        <dbReference type="Proteomes" id="UP000007519"/>
    </source>
</evidence>
<dbReference type="OrthoDB" id="9806189at2"/>
<dbReference type="InterPro" id="IPR050744">
    <property type="entry name" value="AI-2_Isomerase_LsrG"/>
</dbReference>
<sequence length="99" mass="11601">MKEQKLTIVAQLEVKAEKVEFIKEELFKLVNATRLEEGCITYDLNQDLKDPNSFLIYELWESRALWEQHMQSEHLLAYREAAADALVQFSVQEMQGLEP</sequence>
<dbReference type="PROSITE" id="PS51725">
    <property type="entry name" value="ABM"/>
    <property type="match status" value="1"/>
</dbReference>
<dbReference type="eggNOG" id="COG1359">
    <property type="taxonomic scope" value="Bacteria"/>
</dbReference>
<feature type="domain" description="ABM" evidence="1">
    <location>
        <begin position="6"/>
        <end position="94"/>
    </location>
</feature>
<dbReference type="PANTHER" id="PTHR33336">
    <property type="entry name" value="QUINOL MONOOXYGENASE YGIN-RELATED"/>
    <property type="match status" value="1"/>
</dbReference>
<dbReference type="InterPro" id="IPR011008">
    <property type="entry name" value="Dimeric_a/b-barrel"/>
</dbReference>
<organism evidence="2 3">
    <name type="scientific">Saprospira grandis (strain Lewin)</name>
    <dbReference type="NCBI Taxonomy" id="984262"/>
    <lineage>
        <taxon>Bacteria</taxon>
        <taxon>Pseudomonadati</taxon>
        <taxon>Bacteroidota</taxon>
        <taxon>Saprospiria</taxon>
        <taxon>Saprospirales</taxon>
        <taxon>Saprospiraceae</taxon>
        <taxon>Saprospira</taxon>
    </lineage>
</organism>
<keyword evidence="2" id="KW-0560">Oxidoreductase</keyword>
<dbReference type="PANTHER" id="PTHR33336:SF3">
    <property type="entry name" value="ABM DOMAIN-CONTAINING PROTEIN"/>
    <property type="match status" value="1"/>
</dbReference>
<protein>
    <submittedName>
        <fullName evidence="2">Antibiotic biosynthesis monooxygenase</fullName>
    </submittedName>
</protein>
<gene>
    <name evidence="2" type="ordered locus">SGRA_0301</name>
</gene>
<accession>H6L7K8</accession>
<dbReference type="InterPro" id="IPR007138">
    <property type="entry name" value="ABM_dom"/>
</dbReference>
<name>H6L7K8_SAPGL</name>
<dbReference type="RefSeq" id="WP_014373288.1">
    <property type="nucleotide sequence ID" value="NC_016940.1"/>
</dbReference>
<keyword evidence="2" id="KW-0503">Monooxygenase</keyword>
<dbReference type="EMBL" id="CP002831">
    <property type="protein sequence ID" value="AFC23040.1"/>
    <property type="molecule type" value="Genomic_DNA"/>
</dbReference>
<dbReference type="STRING" id="984262.SGRA_0301"/>
<dbReference type="HOGENOM" id="CLU_131496_11_1_10"/>
<dbReference type="Pfam" id="PF03992">
    <property type="entry name" value="ABM"/>
    <property type="match status" value="1"/>
</dbReference>
<dbReference type="SUPFAM" id="SSF54909">
    <property type="entry name" value="Dimeric alpha+beta barrel"/>
    <property type="match status" value="1"/>
</dbReference>
<keyword evidence="3" id="KW-1185">Reference proteome</keyword>
<dbReference type="AlphaFoldDB" id="H6L7K8"/>
<dbReference type="KEGG" id="sgn:SGRA_0301"/>